<gene>
    <name evidence="2" type="ORF">ABGN05_14245</name>
</gene>
<evidence type="ECO:0000256" key="1">
    <source>
        <dbReference type="SAM" id="MobiDB-lite"/>
    </source>
</evidence>
<sequence length="154" mass="16988">MENELHVPDGNRCARQMSGLAAHLDDILNHPHLTKAEKRAVLASWASDARAVEGAPALRQLDSGAVVDVRDIIQALKSLDEPEPLQARESRWALAVVRQRMQPRRPRGMNRLQGKDDDDDPPPCPALAALPVKMSFVRACSEYSNRGVRLRAAA</sequence>
<dbReference type="Proteomes" id="UP001556692">
    <property type="component" value="Unassembled WGS sequence"/>
</dbReference>
<name>A0ABV3SLF3_9HYPH</name>
<evidence type="ECO:0000313" key="3">
    <source>
        <dbReference type="Proteomes" id="UP001556692"/>
    </source>
</evidence>
<proteinExistence type="predicted"/>
<keyword evidence="3" id="KW-1185">Reference proteome</keyword>
<reference evidence="2 3" key="1">
    <citation type="submission" date="2024-05" db="EMBL/GenBank/DDBJ databases">
        <authorList>
            <person name="Jiang F."/>
        </authorList>
    </citation>
    <scope>NUCLEOTIDE SEQUENCE [LARGE SCALE GENOMIC DNA]</scope>
    <source>
        <strain evidence="2 3">LZ166</strain>
    </source>
</reference>
<feature type="region of interest" description="Disordered" evidence="1">
    <location>
        <begin position="100"/>
        <end position="126"/>
    </location>
</feature>
<dbReference type="EMBL" id="JBDPGJ010000003">
    <property type="protein sequence ID" value="MEX0406824.1"/>
    <property type="molecule type" value="Genomic_DNA"/>
</dbReference>
<accession>A0ABV3SLF3</accession>
<organism evidence="2 3">
    <name type="scientific">Aquibium pacificus</name>
    <dbReference type="NCBI Taxonomy" id="3153579"/>
    <lineage>
        <taxon>Bacteria</taxon>
        <taxon>Pseudomonadati</taxon>
        <taxon>Pseudomonadota</taxon>
        <taxon>Alphaproteobacteria</taxon>
        <taxon>Hyphomicrobiales</taxon>
        <taxon>Phyllobacteriaceae</taxon>
        <taxon>Aquibium</taxon>
    </lineage>
</organism>
<protein>
    <submittedName>
        <fullName evidence="2">Uncharacterized protein</fullName>
    </submittedName>
</protein>
<dbReference type="RefSeq" id="WP_367954705.1">
    <property type="nucleotide sequence ID" value="NZ_JBDPGJ010000003.1"/>
</dbReference>
<evidence type="ECO:0000313" key="2">
    <source>
        <dbReference type="EMBL" id="MEX0406824.1"/>
    </source>
</evidence>
<comment type="caution">
    <text evidence="2">The sequence shown here is derived from an EMBL/GenBank/DDBJ whole genome shotgun (WGS) entry which is preliminary data.</text>
</comment>